<organism evidence="25 26">
    <name type="scientific">Candidula unifasciata</name>
    <dbReference type="NCBI Taxonomy" id="100452"/>
    <lineage>
        <taxon>Eukaryota</taxon>
        <taxon>Metazoa</taxon>
        <taxon>Spiralia</taxon>
        <taxon>Lophotrochozoa</taxon>
        <taxon>Mollusca</taxon>
        <taxon>Gastropoda</taxon>
        <taxon>Heterobranchia</taxon>
        <taxon>Euthyneura</taxon>
        <taxon>Panpulmonata</taxon>
        <taxon>Eupulmonata</taxon>
        <taxon>Stylommatophora</taxon>
        <taxon>Helicina</taxon>
        <taxon>Helicoidea</taxon>
        <taxon>Geomitridae</taxon>
        <taxon>Candidula</taxon>
    </lineage>
</organism>
<feature type="compositionally biased region" description="Polar residues" evidence="22">
    <location>
        <begin position="614"/>
        <end position="633"/>
    </location>
</feature>
<evidence type="ECO:0000256" key="3">
    <source>
        <dbReference type="ARBA" id="ARBA00001947"/>
    </source>
</evidence>
<dbReference type="FunFam" id="3.40.50.300:FF:000752">
    <property type="entry name" value="ATP-dependent DNA helicase"/>
    <property type="match status" value="1"/>
</dbReference>
<dbReference type="InterPro" id="IPR027417">
    <property type="entry name" value="P-loop_NTPase"/>
</dbReference>
<comment type="catalytic activity">
    <reaction evidence="17 20">
        <text>Couples ATP hydrolysis with the unwinding of duplex DNA by translocating in the 3'-5' direction.</text>
        <dbReference type="EC" id="5.6.2.4"/>
    </reaction>
</comment>
<keyword evidence="15" id="KW-0413">Isomerase</keyword>
<dbReference type="FunFam" id="1.10.10.10:FF:000306">
    <property type="entry name" value="ATP-dependent DNA helicase"/>
    <property type="match status" value="1"/>
</dbReference>
<comment type="cofactor">
    <cofactor evidence="1">
        <name>Mn(2+)</name>
        <dbReference type="ChEBI" id="CHEBI:29035"/>
    </cofactor>
</comment>
<evidence type="ECO:0000256" key="13">
    <source>
        <dbReference type="ARBA" id="ARBA00022990"/>
    </source>
</evidence>
<dbReference type="GO" id="GO:0005737">
    <property type="term" value="C:cytoplasm"/>
    <property type="evidence" value="ECO:0007669"/>
    <property type="project" value="TreeGrafter"/>
</dbReference>
<name>A0A8S3YQZ4_9EUPU</name>
<dbReference type="PANTHER" id="PTHR13710:SF105">
    <property type="entry name" value="ATP-DEPENDENT DNA HELICASE Q1"/>
    <property type="match status" value="1"/>
</dbReference>
<feature type="coiled-coil region" evidence="21">
    <location>
        <begin position="1"/>
        <end position="42"/>
    </location>
</feature>
<dbReference type="GO" id="GO:0003677">
    <property type="term" value="F:DNA binding"/>
    <property type="evidence" value="ECO:0007669"/>
    <property type="project" value="UniProtKB-KW"/>
</dbReference>
<dbReference type="PANTHER" id="PTHR13710">
    <property type="entry name" value="DNA HELICASE RECQ FAMILY MEMBER"/>
    <property type="match status" value="1"/>
</dbReference>
<dbReference type="SUPFAM" id="SSF52540">
    <property type="entry name" value="P-loop containing nucleoside triphosphate hydrolases"/>
    <property type="match status" value="1"/>
</dbReference>
<dbReference type="GO" id="GO:0046872">
    <property type="term" value="F:metal ion binding"/>
    <property type="evidence" value="ECO:0007669"/>
    <property type="project" value="UniProtKB-KW"/>
</dbReference>
<evidence type="ECO:0000256" key="20">
    <source>
        <dbReference type="RuleBase" id="RU364117"/>
    </source>
</evidence>
<dbReference type="PROSITE" id="PS51194">
    <property type="entry name" value="HELICASE_CTER"/>
    <property type="match status" value="1"/>
</dbReference>
<keyword evidence="14" id="KW-0238">DNA-binding</keyword>
<dbReference type="PROSITE" id="PS00690">
    <property type="entry name" value="DEAH_ATP_HELICASE"/>
    <property type="match status" value="1"/>
</dbReference>
<evidence type="ECO:0000256" key="15">
    <source>
        <dbReference type="ARBA" id="ARBA00023235"/>
    </source>
</evidence>
<evidence type="ECO:0000256" key="12">
    <source>
        <dbReference type="ARBA" id="ARBA00022840"/>
    </source>
</evidence>
<feature type="compositionally biased region" description="Acidic residues" evidence="22">
    <location>
        <begin position="767"/>
        <end position="776"/>
    </location>
</feature>
<dbReference type="InterPro" id="IPR014001">
    <property type="entry name" value="Helicase_ATP-bd"/>
</dbReference>
<dbReference type="GO" id="GO:0005694">
    <property type="term" value="C:chromosome"/>
    <property type="evidence" value="ECO:0007669"/>
    <property type="project" value="TreeGrafter"/>
</dbReference>
<keyword evidence="11" id="KW-0862">Zinc</keyword>
<accession>A0A8S3YQZ4</accession>
<keyword evidence="6" id="KW-0597">Phosphoprotein</keyword>
<comment type="similarity">
    <text evidence="5 20">Belongs to the helicase family. RecQ subfamily.</text>
</comment>
<dbReference type="FunFam" id="3.40.50.300:FF:000596">
    <property type="entry name" value="ATP-dependent DNA helicase"/>
    <property type="match status" value="1"/>
</dbReference>
<comment type="caution">
    <text evidence="25">The sequence shown here is derived from an EMBL/GenBank/DDBJ whole genome shotgun (WGS) entry which is preliminary data.</text>
</comment>
<evidence type="ECO:0000256" key="7">
    <source>
        <dbReference type="ARBA" id="ARBA00022723"/>
    </source>
</evidence>
<dbReference type="GO" id="GO:0005634">
    <property type="term" value="C:nucleus"/>
    <property type="evidence" value="ECO:0007669"/>
    <property type="project" value="UniProtKB-SubCell"/>
</dbReference>
<evidence type="ECO:0000256" key="14">
    <source>
        <dbReference type="ARBA" id="ARBA00023125"/>
    </source>
</evidence>
<dbReference type="Pfam" id="PF00271">
    <property type="entry name" value="Helicase_C"/>
    <property type="match status" value="1"/>
</dbReference>
<evidence type="ECO:0000259" key="23">
    <source>
        <dbReference type="PROSITE" id="PS51192"/>
    </source>
</evidence>
<evidence type="ECO:0000256" key="4">
    <source>
        <dbReference type="ARBA" id="ARBA00004123"/>
    </source>
</evidence>
<keyword evidence="10 20" id="KW-0347">Helicase</keyword>
<dbReference type="EC" id="5.6.2.4" evidence="20"/>
<keyword evidence="7" id="KW-0479">Metal-binding</keyword>
<keyword evidence="9 20" id="KW-0378">Hydrolase</keyword>
<dbReference type="InterPro" id="IPR004589">
    <property type="entry name" value="DNA_helicase_ATP-dep_RecQ"/>
</dbReference>
<keyword evidence="12 20" id="KW-0067">ATP-binding</keyword>
<evidence type="ECO:0000256" key="9">
    <source>
        <dbReference type="ARBA" id="ARBA00022801"/>
    </source>
</evidence>
<dbReference type="SMART" id="SM00487">
    <property type="entry name" value="DEXDc"/>
    <property type="match status" value="1"/>
</dbReference>
<comment type="cofactor">
    <cofactor evidence="3">
        <name>Zn(2+)</name>
        <dbReference type="ChEBI" id="CHEBI:29105"/>
    </cofactor>
</comment>
<feature type="domain" description="Helicase C-terminal" evidence="24">
    <location>
        <begin position="290"/>
        <end position="441"/>
    </location>
</feature>
<gene>
    <name evidence="25" type="ORF">CUNI_LOCUS5047</name>
</gene>
<evidence type="ECO:0000256" key="10">
    <source>
        <dbReference type="ARBA" id="ARBA00022806"/>
    </source>
</evidence>
<dbReference type="PROSITE" id="PS51192">
    <property type="entry name" value="HELICASE_ATP_BIND_1"/>
    <property type="match status" value="1"/>
</dbReference>
<sequence length="819" mass="91781">MTDYEQELETTESELAVVEIELQDLQERRNVLLDKIAELKAILSQQEDCKEQQNSKAWDGTDFPWTPALEKILRSVFKLNSLRPMQRQTMNATLSKQDCLLIMPTGGGKSLCFQLPALVDKGLTLVVSPLVSLMEDQQMALEHLGVPSAMLNAATSKGDLMRIQDDMVKPNGELRILYVTPEKLAKSKRFMNRLEKCYAVGHLARIVIDEVHCCSQWGHDFRPDYKFLGIMKRQFPGAPILGLTATATIKVLEDVKKILSIPKSLLFKASFNRPNLYYEVYEKPSTQKDFMDELYRLISRRFSGQSGIIYCFSRKDSEEVTSDLQSRGVKAGCYHADVDAASRSRVHRMWLSGEIKIVVATVAFGMGIDKPDVRFVIHHSLSKSMENLYQESGRAGRDDQRSDCIVFYRLADVARQSSMVFTEMTGLQNLHGIVRYCIDVSSCRRSLIAHHFGEMWDSSHCNNMCDHCDKSRNKGSIEKKDVSKYCVDVLSILRAAADTDQRMTTAKLVDAWYGRGAASLKVKSVAVPPFSKETAERVLAHMLIHDYLQEDFHFTAYSTICYIVPGSKAKLLQNNSAKILMDFQVKTAKKASVDVPNNSSAVSSPSATKPLISGDSSALSVSKRTPSSASKGASTKEKPKLVIVNKDKSFLNDSTSSVSDQASHNKDNTKQNCVLKKSSTYPNSKTATNKQTDDKFNGLSIIDNCDLNFGDSDEGNFKQIPKKARRTAERVHSAKKFEKSVSAISSLNSDRRPEKRKKKAYSYFPESDSDDAEDQDSDRKRMKQSFSEIQTGNEVDALVLQQDPPKKHGPIIVSDEDDD</sequence>
<proteinExistence type="inferred from homology"/>
<dbReference type="InterPro" id="IPR011545">
    <property type="entry name" value="DEAD/DEAH_box_helicase_dom"/>
</dbReference>
<evidence type="ECO:0000259" key="24">
    <source>
        <dbReference type="PROSITE" id="PS51194"/>
    </source>
</evidence>
<keyword evidence="21" id="KW-0175">Coiled coil</keyword>
<dbReference type="OrthoDB" id="10261556at2759"/>
<dbReference type="NCBIfam" id="TIGR00614">
    <property type="entry name" value="recQ_fam"/>
    <property type="match status" value="1"/>
</dbReference>
<feature type="region of interest" description="Disordered" evidence="22">
    <location>
        <begin position="653"/>
        <end position="693"/>
    </location>
</feature>
<evidence type="ECO:0000256" key="5">
    <source>
        <dbReference type="ARBA" id="ARBA00005446"/>
    </source>
</evidence>
<dbReference type="InterPro" id="IPR001650">
    <property type="entry name" value="Helicase_C-like"/>
</dbReference>
<evidence type="ECO:0000256" key="8">
    <source>
        <dbReference type="ARBA" id="ARBA00022741"/>
    </source>
</evidence>
<dbReference type="Pfam" id="PF16124">
    <property type="entry name" value="RecQ_Zn_bind"/>
    <property type="match status" value="1"/>
</dbReference>
<dbReference type="Pfam" id="PF00270">
    <property type="entry name" value="DEAD"/>
    <property type="match status" value="1"/>
</dbReference>
<protein>
    <recommendedName>
        <fullName evidence="20">ATP-dependent DNA helicase</fullName>
        <ecNumber evidence="20">5.6.2.4</ecNumber>
    </recommendedName>
</protein>
<feature type="compositionally biased region" description="Low complexity" evidence="22">
    <location>
        <begin position="594"/>
        <end position="607"/>
    </location>
</feature>
<evidence type="ECO:0000256" key="6">
    <source>
        <dbReference type="ARBA" id="ARBA00022553"/>
    </source>
</evidence>
<keyword evidence="16 20" id="KW-0539">Nucleus</keyword>
<dbReference type="CDD" id="cd18794">
    <property type="entry name" value="SF2_C_RecQ"/>
    <property type="match status" value="1"/>
</dbReference>
<dbReference type="GO" id="GO:0000724">
    <property type="term" value="P:double-strand break repair via homologous recombination"/>
    <property type="evidence" value="ECO:0007669"/>
    <property type="project" value="TreeGrafter"/>
</dbReference>
<evidence type="ECO:0000256" key="11">
    <source>
        <dbReference type="ARBA" id="ARBA00022833"/>
    </source>
</evidence>
<evidence type="ECO:0000256" key="19">
    <source>
        <dbReference type="ARBA" id="ARBA00051437"/>
    </source>
</evidence>
<dbReference type="InterPro" id="IPR036388">
    <property type="entry name" value="WH-like_DNA-bd_sf"/>
</dbReference>
<dbReference type="GO" id="GO:0009378">
    <property type="term" value="F:four-way junction helicase activity"/>
    <property type="evidence" value="ECO:0007669"/>
    <property type="project" value="TreeGrafter"/>
</dbReference>
<evidence type="ECO:0000313" key="26">
    <source>
        <dbReference type="Proteomes" id="UP000678393"/>
    </source>
</evidence>
<evidence type="ECO:0000256" key="21">
    <source>
        <dbReference type="SAM" id="Coils"/>
    </source>
</evidence>
<dbReference type="EMBL" id="CAJHNH020000724">
    <property type="protein sequence ID" value="CAG5119489.1"/>
    <property type="molecule type" value="Genomic_DNA"/>
</dbReference>
<reference evidence="25" key="1">
    <citation type="submission" date="2021-04" db="EMBL/GenBank/DDBJ databases">
        <authorList>
            <consortium name="Molecular Ecology Group"/>
        </authorList>
    </citation>
    <scope>NUCLEOTIDE SEQUENCE</scope>
</reference>
<dbReference type="AlphaFoldDB" id="A0A8S3YQZ4"/>
<dbReference type="SMART" id="SM00490">
    <property type="entry name" value="HELICc"/>
    <property type="match status" value="1"/>
</dbReference>
<dbReference type="Gene3D" id="3.40.50.300">
    <property type="entry name" value="P-loop containing nucleotide triphosphate hydrolases"/>
    <property type="match status" value="2"/>
</dbReference>
<dbReference type="InterPro" id="IPR002464">
    <property type="entry name" value="DNA/RNA_helicase_DEAH_CS"/>
</dbReference>
<keyword evidence="26" id="KW-1185">Reference proteome</keyword>
<feature type="compositionally biased region" description="Polar residues" evidence="22">
    <location>
        <begin position="784"/>
        <end position="793"/>
    </location>
</feature>
<dbReference type="Gene3D" id="1.10.10.10">
    <property type="entry name" value="Winged helix-like DNA-binding domain superfamily/Winged helix DNA-binding domain"/>
    <property type="match status" value="1"/>
</dbReference>
<feature type="region of interest" description="Disordered" evidence="22">
    <location>
        <begin position="594"/>
        <end position="638"/>
    </location>
</feature>
<keyword evidence="8 20" id="KW-0547">Nucleotide-binding</keyword>
<comment type="cofactor">
    <cofactor evidence="2">
        <name>Mg(2+)</name>
        <dbReference type="ChEBI" id="CHEBI:18420"/>
    </cofactor>
</comment>
<dbReference type="GO" id="GO:0005524">
    <property type="term" value="F:ATP binding"/>
    <property type="evidence" value="ECO:0007669"/>
    <property type="project" value="UniProtKB-KW"/>
</dbReference>
<evidence type="ECO:0000256" key="2">
    <source>
        <dbReference type="ARBA" id="ARBA00001946"/>
    </source>
</evidence>
<dbReference type="CDD" id="cd18015">
    <property type="entry name" value="DEXHc_RecQ1"/>
    <property type="match status" value="1"/>
</dbReference>
<comment type="subcellular location">
    <subcellularLocation>
        <location evidence="4 20">Nucleus</location>
    </subcellularLocation>
</comment>
<feature type="compositionally biased region" description="Polar residues" evidence="22">
    <location>
        <begin position="653"/>
        <end position="662"/>
    </location>
</feature>
<comment type="catalytic activity">
    <reaction evidence="19">
        <text>dATP + H2O = dADP + phosphate + H(+)</text>
        <dbReference type="Rhea" id="RHEA:51908"/>
        <dbReference type="ChEBI" id="CHEBI:15377"/>
        <dbReference type="ChEBI" id="CHEBI:15378"/>
        <dbReference type="ChEBI" id="CHEBI:43474"/>
        <dbReference type="ChEBI" id="CHEBI:57667"/>
        <dbReference type="ChEBI" id="CHEBI:61404"/>
    </reaction>
    <physiologicalReaction direction="left-to-right" evidence="19">
        <dbReference type="Rhea" id="RHEA:51909"/>
    </physiologicalReaction>
</comment>
<feature type="region of interest" description="Disordered" evidence="22">
    <location>
        <begin position="743"/>
        <end position="819"/>
    </location>
</feature>
<feature type="compositionally biased region" description="Polar residues" evidence="22">
    <location>
        <begin position="677"/>
        <end position="690"/>
    </location>
</feature>
<evidence type="ECO:0000256" key="18">
    <source>
        <dbReference type="ARBA" id="ARBA00048778"/>
    </source>
</evidence>
<dbReference type="Proteomes" id="UP000678393">
    <property type="component" value="Unassembled WGS sequence"/>
</dbReference>
<evidence type="ECO:0000313" key="25">
    <source>
        <dbReference type="EMBL" id="CAG5119489.1"/>
    </source>
</evidence>
<feature type="domain" description="Helicase ATP-binding" evidence="23">
    <location>
        <begin position="90"/>
        <end position="265"/>
    </location>
</feature>
<comment type="catalytic activity">
    <reaction evidence="18">
        <text>ATP + H2O = ADP + phosphate + H(+)</text>
        <dbReference type="Rhea" id="RHEA:13065"/>
        <dbReference type="ChEBI" id="CHEBI:15377"/>
        <dbReference type="ChEBI" id="CHEBI:15378"/>
        <dbReference type="ChEBI" id="CHEBI:30616"/>
        <dbReference type="ChEBI" id="CHEBI:43474"/>
        <dbReference type="ChEBI" id="CHEBI:456216"/>
    </reaction>
    <physiologicalReaction direction="left-to-right" evidence="18">
        <dbReference type="Rhea" id="RHEA:13066"/>
    </physiologicalReaction>
</comment>
<dbReference type="InterPro" id="IPR032284">
    <property type="entry name" value="RecQ_Zn-bd"/>
</dbReference>
<evidence type="ECO:0000256" key="16">
    <source>
        <dbReference type="ARBA" id="ARBA00023242"/>
    </source>
</evidence>
<evidence type="ECO:0000256" key="17">
    <source>
        <dbReference type="ARBA" id="ARBA00034617"/>
    </source>
</evidence>
<dbReference type="GO" id="GO:0016787">
    <property type="term" value="F:hydrolase activity"/>
    <property type="evidence" value="ECO:0007669"/>
    <property type="project" value="UniProtKB-KW"/>
</dbReference>
<dbReference type="GO" id="GO:0043138">
    <property type="term" value="F:3'-5' DNA helicase activity"/>
    <property type="evidence" value="ECO:0007669"/>
    <property type="project" value="UniProtKB-EC"/>
</dbReference>
<evidence type="ECO:0000256" key="22">
    <source>
        <dbReference type="SAM" id="MobiDB-lite"/>
    </source>
</evidence>
<evidence type="ECO:0000256" key="1">
    <source>
        <dbReference type="ARBA" id="ARBA00001936"/>
    </source>
</evidence>
<keyword evidence="13" id="KW-0007">Acetylation</keyword>